<gene>
    <name evidence="2" type="ORF">CRE_08416</name>
</gene>
<reference evidence="2" key="1">
    <citation type="submission" date="2007-07" db="EMBL/GenBank/DDBJ databases">
        <title>PCAP assembly of the Caenorhabditis remanei genome.</title>
        <authorList>
            <consortium name="The Caenorhabditis remanei Sequencing Consortium"/>
            <person name="Wilson R.K."/>
        </authorList>
    </citation>
    <scope>NUCLEOTIDE SEQUENCE [LARGE SCALE GENOMIC DNA]</scope>
    <source>
        <strain evidence="2">PB4641</strain>
    </source>
</reference>
<name>E3MPM0_CAERE</name>
<dbReference type="OMA" id="ISCICDD"/>
<keyword evidence="3" id="KW-1185">Reference proteome</keyword>
<evidence type="ECO:0000313" key="2">
    <source>
        <dbReference type="EMBL" id="EFP06494.1"/>
    </source>
</evidence>
<accession>E3MPM0</accession>
<protein>
    <recommendedName>
        <fullName evidence="1">Phlebovirus glycoprotein G2 fusion domain-containing protein</fullName>
    </recommendedName>
</protein>
<dbReference type="AlphaFoldDB" id="E3MPM0"/>
<organism evidence="3">
    <name type="scientific">Caenorhabditis remanei</name>
    <name type="common">Caenorhabditis vulgaris</name>
    <dbReference type="NCBI Taxonomy" id="31234"/>
    <lineage>
        <taxon>Eukaryota</taxon>
        <taxon>Metazoa</taxon>
        <taxon>Ecdysozoa</taxon>
        <taxon>Nematoda</taxon>
        <taxon>Chromadorea</taxon>
        <taxon>Rhabditida</taxon>
        <taxon>Rhabditina</taxon>
        <taxon>Rhabditomorpha</taxon>
        <taxon>Rhabditoidea</taxon>
        <taxon>Rhabditidae</taxon>
        <taxon>Peloderinae</taxon>
        <taxon>Caenorhabditis</taxon>
    </lineage>
</organism>
<dbReference type="InParanoid" id="E3MPM0"/>
<dbReference type="HOGENOM" id="CLU_1950799_0_0_1"/>
<evidence type="ECO:0000259" key="1">
    <source>
        <dbReference type="Pfam" id="PF07245"/>
    </source>
</evidence>
<dbReference type="STRING" id="31234.E3MPM0"/>
<evidence type="ECO:0000313" key="3">
    <source>
        <dbReference type="Proteomes" id="UP000008281"/>
    </source>
</evidence>
<sequence>MGSCQGDKCANVTRNSLLPELQVVNHFVGNTGCSESCGGPGCGCFYVSSGCLFYRTYAFPLSPEPLEIFSCMDYQPVAKLLLTVTTHNSWKNKAETLEMLTPIGRTTSFMDIAVTVETIETPPAPALNS</sequence>
<dbReference type="InterPro" id="IPR009878">
    <property type="entry name" value="Phlebovirus_G2_fusion"/>
</dbReference>
<proteinExistence type="predicted"/>
<dbReference type="OrthoDB" id="5875705at2759"/>
<feature type="domain" description="Phlebovirus glycoprotein G2 fusion" evidence="1">
    <location>
        <begin position="1"/>
        <end position="129"/>
    </location>
</feature>
<dbReference type="Pfam" id="PF07245">
    <property type="entry name" value="Phlebovirus_G2"/>
    <property type="match status" value="1"/>
</dbReference>
<dbReference type="Proteomes" id="UP000008281">
    <property type="component" value="Unassembled WGS sequence"/>
</dbReference>
<dbReference type="EMBL" id="DS268463">
    <property type="protein sequence ID" value="EFP06494.1"/>
    <property type="molecule type" value="Genomic_DNA"/>
</dbReference>